<accession>A0ABY5Y0B8</accession>
<dbReference type="EMBL" id="CP065938">
    <property type="protein sequence ID" value="UWX05630.1"/>
    <property type="molecule type" value="Genomic_DNA"/>
</dbReference>
<feature type="coiled-coil region" evidence="1">
    <location>
        <begin position="336"/>
        <end position="363"/>
    </location>
</feature>
<evidence type="ECO:0000313" key="2">
    <source>
        <dbReference type="EMBL" id="UWX05630.1"/>
    </source>
</evidence>
<dbReference type="Proteomes" id="UP001058120">
    <property type="component" value="Chromosome"/>
</dbReference>
<name>A0ABY5Y0B8_9BACT</name>
<organism evidence="2 3">
    <name type="scientific">Taurinivorans muris</name>
    <dbReference type="NCBI Taxonomy" id="2787751"/>
    <lineage>
        <taxon>Bacteria</taxon>
        <taxon>Pseudomonadati</taxon>
        <taxon>Thermodesulfobacteriota</taxon>
        <taxon>Desulfovibrionia</taxon>
        <taxon>Desulfovibrionales</taxon>
        <taxon>Desulfovibrionaceae</taxon>
        <taxon>Taurinivorans</taxon>
    </lineage>
</organism>
<dbReference type="RefSeq" id="WP_334315215.1">
    <property type="nucleotide sequence ID" value="NZ_CP065938.1"/>
</dbReference>
<proteinExistence type="predicted"/>
<dbReference type="InterPro" id="IPR007813">
    <property type="entry name" value="PilN"/>
</dbReference>
<protein>
    <submittedName>
        <fullName evidence="2">PilN domain-containing protein</fullName>
    </submittedName>
</protein>
<evidence type="ECO:0000313" key="3">
    <source>
        <dbReference type="Proteomes" id="UP001058120"/>
    </source>
</evidence>
<evidence type="ECO:0000256" key="1">
    <source>
        <dbReference type="SAM" id="Coils"/>
    </source>
</evidence>
<gene>
    <name evidence="2" type="ORF">JBF11_09325</name>
</gene>
<dbReference type="Pfam" id="PF05137">
    <property type="entry name" value="PilN"/>
    <property type="match status" value="1"/>
</dbReference>
<keyword evidence="1" id="KW-0175">Coiled coil</keyword>
<keyword evidence="3" id="KW-1185">Reference proteome</keyword>
<reference evidence="2" key="1">
    <citation type="submission" date="2020-12" db="EMBL/GenBank/DDBJ databases">
        <title>Taurinivorans muris gen. nov., sp. nov., fundamental and realized metabolic niche of a ubiquitous sulfidogenic bacterium in the murine intestine.</title>
        <authorList>
            <person name="Ye H."/>
            <person name="Hanson B.T."/>
            <person name="Loy A."/>
        </authorList>
    </citation>
    <scope>NUCLEOTIDE SEQUENCE</scope>
    <source>
        <strain evidence="2">LT0009</strain>
    </source>
</reference>
<sequence>MNKLYIVLIEKSAHWHVSVWKKNFFLPFLLAEKKYAKTNPEELTAAIADDLKSSCPQSIKNSVWHICLDPKNVIVKEWKFPFSSPAKIKKAIGIMLDVEMPQANLFTHTAIIGKKEKNDTETTAYTLSCLTSFLTSWYLLTDRYGAAQTKITFLPFPYLLGQNHAEEKNYLALYDETFFSICRKKNQIKKLYYIQLLKNEQNGKYFNAAMNFILPHAEHAEFVIISENKRELKEYLDKEINYAPYIAIPKLQALSDILKKCAFFKKKSPFKHAVYSTENIVAHNILLSFGSASLFFTHKNKTNSPEKTNENSQLEKLLNPNFIPCYLIVFCLVLGLSSLSLKLTALKNENESYLTEIQNSYKKAVPDAPSFSNFKQLKSVLLNRIAPESAAHSQNTPLAVLDRLSERLPDKEKIILTNFNMNKNIVSINASTINYEELDNITNALKADSDISNVKVTNASIIKGQNKFSINFEITFNVEDTI</sequence>